<dbReference type="PANTHER" id="PTHR43331:SF1">
    <property type="entry name" value="HOMOSERINE DEHYDROGENASE"/>
    <property type="match status" value="1"/>
</dbReference>
<evidence type="ECO:0000256" key="4">
    <source>
        <dbReference type="ARBA" id="ARBA00013213"/>
    </source>
</evidence>
<dbReference type="RefSeq" id="WP_252620144.1">
    <property type="nucleotide sequence ID" value="NZ_CP099490.1"/>
</dbReference>
<dbReference type="InterPro" id="IPR001342">
    <property type="entry name" value="HDH_cat"/>
</dbReference>
<keyword evidence="8 12" id="KW-0560">Oxidoreductase</keyword>
<gene>
    <name evidence="12" type="ORF">NF557_14005</name>
</gene>
<evidence type="ECO:0000256" key="5">
    <source>
        <dbReference type="ARBA" id="ARBA00013376"/>
    </source>
</evidence>
<dbReference type="Gene3D" id="3.30.360.10">
    <property type="entry name" value="Dihydrodipicolinate Reductase, domain 2"/>
    <property type="match status" value="1"/>
</dbReference>
<comment type="pathway">
    <text evidence="1">Amino-acid biosynthesis; L-threonine biosynthesis; L-threonine from L-aspartate: step 3/5.</text>
</comment>
<reference evidence="12" key="1">
    <citation type="submission" date="2022-06" db="EMBL/GenBank/DDBJ databases">
        <title>Ornithinimicrobium JY.X270.</title>
        <authorList>
            <person name="Huang Y."/>
        </authorList>
    </citation>
    <scope>NUCLEOTIDE SEQUENCE</scope>
    <source>
        <strain evidence="12">JY.X270</strain>
    </source>
</reference>
<organism evidence="12 13">
    <name type="scientific">Ornithinimicrobium cryptoxanthini</name>
    <dbReference type="NCBI Taxonomy" id="2934161"/>
    <lineage>
        <taxon>Bacteria</taxon>
        <taxon>Bacillati</taxon>
        <taxon>Actinomycetota</taxon>
        <taxon>Actinomycetes</taxon>
        <taxon>Micrococcales</taxon>
        <taxon>Ornithinimicrobiaceae</taxon>
        <taxon>Ornithinimicrobium</taxon>
    </lineage>
</organism>
<dbReference type="GO" id="GO:0004412">
    <property type="term" value="F:homoserine dehydrogenase activity"/>
    <property type="evidence" value="ECO:0007669"/>
    <property type="project" value="UniProtKB-EC"/>
</dbReference>
<keyword evidence="6" id="KW-0028">Amino-acid biosynthesis</keyword>
<evidence type="ECO:0000256" key="8">
    <source>
        <dbReference type="ARBA" id="ARBA00023002"/>
    </source>
</evidence>
<feature type="domain" description="Aspartate/homoserine dehydrogenase NAD-binding" evidence="11">
    <location>
        <begin position="25"/>
        <end position="143"/>
    </location>
</feature>
<evidence type="ECO:0000259" key="11">
    <source>
        <dbReference type="Pfam" id="PF03447"/>
    </source>
</evidence>
<comment type="pathway">
    <text evidence="2">Amino-acid biosynthesis; L-methionine biosynthesis via de novo pathway; L-homoserine from L-aspartate: step 3/3.</text>
</comment>
<evidence type="ECO:0000256" key="7">
    <source>
        <dbReference type="ARBA" id="ARBA00022697"/>
    </source>
</evidence>
<evidence type="ECO:0000256" key="9">
    <source>
        <dbReference type="ARBA" id="ARBA00023167"/>
    </source>
</evidence>
<dbReference type="SUPFAM" id="SSF51735">
    <property type="entry name" value="NAD(P)-binding Rossmann-fold domains"/>
    <property type="match status" value="1"/>
</dbReference>
<accession>A0ABY4YGQ0</accession>
<dbReference type="Pfam" id="PF00742">
    <property type="entry name" value="Homoserine_dh"/>
    <property type="match status" value="1"/>
</dbReference>
<proteinExistence type="inferred from homology"/>
<dbReference type="EC" id="1.1.1.3" evidence="4"/>
<comment type="similarity">
    <text evidence="3">Belongs to the homoserine dehydrogenase family.</text>
</comment>
<feature type="domain" description="Homoserine dehydrogenase catalytic" evidence="10">
    <location>
        <begin position="151"/>
        <end position="333"/>
    </location>
</feature>
<sequence>MSEQDAQPTGSQAGAGAPVRVALLGAGTVGAAVAKAMVARAELYAQRVGAPLELVGIAVRDLGRPRDLTGILPDLLTDDPGSLVEDVDIVIEVMGGIELSQELITRALGAGADVVTANKQLIAQHGVELEATAERLGRTLVYEAAVVAAVPVLHVVSQALVGDEIRSIHGIVNGSTNYILDTVARLGVPFQEAVQQAGDLGYLEADPTEDLEGLDAAAKIVILARLAWGVDVTLEDVKREGITGLTDQDFEAARGTGQVIKLIASASRSGSSAEPRVEVAVRPTLVSADHPFALTREGMNMVIIDSESAGSLRLSGAGAGGDETASAVLGDLITLARARVAARD</sequence>
<dbReference type="InterPro" id="IPR022697">
    <property type="entry name" value="HDH_short"/>
</dbReference>
<dbReference type="PIRSF" id="PIRSF036497">
    <property type="entry name" value="HDH_short"/>
    <property type="match status" value="1"/>
</dbReference>
<dbReference type="Pfam" id="PF03447">
    <property type="entry name" value="NAD_binding_3"/>
    <property type="match status" value="1"/>
</dbReference>
<evidence type="ECO:0000256" key="2">
    <source>
        <dbReference type="ARBA" id="ARBA00005062"/>
    </source>
</evidence>
<keyword evidence="9" id="KW-0486">Methionine biosynthesis</keyword>
<dbReference type="PANTHER" id="PTHR43331">
    <property type="entry name" value="HOMOSERINE DEHYDROGENASE"/>
    <property type="match status" value="1"/>
</dbReference>
<keyword evidence="7" id="KW-0791">Threonine biosynthesis</keyword>
<dbReference type="InterPro" id="IPR036291">
    <property type="entry name" value="NAD(P)-bd_dom_sf"/>
</dbReference>
<dbReference type="Gene3D" id="3.40.50.720">
    <property type="entry name" value="NAD(P)-binding Rossmann-like Domain"/>
    <property type="match status" value="1"/>
</dbReference>
<dbReference type="EMBL" id="CP099490">
    <property type="protein sequence ID" value="USQ75711.1"/>
    <property type="molecule type" value="Genomic_DNA"/>
</dbReference>
<keyword evidence="13" id="KW-1185">Reference proteome</keyword>
<evidence type="ECO:0000313" key="13">
    <source>
        <dbReference type="Proteomes" id="UP001056535"/>
    </source>
</evidence>
<evidence type="ECO:0000256" key="3">
    <source>
        <dbReference type="ARBA" id="ARBA00006753"/>
    </source>
</evidence>
<name>A0ABY4YGQ0_9MICO</name>
<dbReference type="Proteomes" id="UP001056535">
    <property type="component" value="Chromosome"/>
</dbReference>
<protein>
    <recommendedName>
        <fullName evidence="5">Homoserine dehydrogenase</fullName>
        <ecNumber evidence="4">1.1.1.3</ecNumber>
    </recommendedName>
</protein>
<evidence type="ECO:0000313" key="12">
    <source>
        <dbReference type="EMBL" id="USQ75711.1"/>
    </source>
</evidence>
<dbReference type="SUPFAM" id="SSF55347">
    <property type="entry name" value="Glyceraldehyde-3-phosphate dehydrogenase-like, C-terminal domain"/>
    <property type="match status" value="1"/>
</dbReference>
<evidence type="ECO:0000256" key="1">
    <source>
        <dbReference type="ARBA" id="ARBA00005056"/>
    </source>
</evidence>
<evidence type="ECO:0000259" key="10">
    <source>
        <dbReference type="Pfam" id="PF00742"/>
    </source>
</evidence>
<dbReference type="InterPro" id="IPR005106">
    <property type="entry name" value="Asp/hSer_DH_NAD-bd"/>
</dbReference>
<evidence type="ECO:0000256" key="6">
    <source>
        <dbReference type="ARBA" id="ARBA00022605"/>
    </source>
</evidence>
<dbReference type="NCBIfam" id="NF004976">
    <property type="entry name" value="PRK06349.1"/>
    <property type="match status" value="1"/>
</dbReference>